<dbReference type="Proteomes" id="UP001221142">
    <property type="component" value="Unassembled WGS sequence"/>
</dbReference>
<gene>
    <name evidence="2" type="ORF">FB45DRAFT_361033</name>
</gene>
<evidence type="ECO:0000313" key="3">
    <source>
        <dbReference type="Proteomes" id="UP001221142"/>
    </source>
</evidence>
<proteinExistence type="predicted"/>
<organism evidence="2 3">
    <name type="scientific">Roridomyces roridus</name>
    <dbReference type="NCBI Taxonomy" id="1738132"/>
    <lineage>
        <taxon>Eukaryota</taxon>
        <taxon>Fungi</taxon>
        <taxon>Dikarya</taxon>
        <taxon>Basidiomycota</taxon>
        <taxon>Agaricomycotina</taxon>
        <taxon>Agaricomycetes</taxon>
        <taxon>Agaricomycetidae</taxon>
        <taxon>Agaricales</taxon>
        <taxon>Marasmiineae</taxon>
        <taxon>Mycenaceae</taxon>
        <taxon>Roridomyces</taxon>
    </lineage>
</organism>
<protein>
    <submittedName>
        <fullName evidence="2">Uncharacterized protein</fullName>
    </submittedName>
</protein>
<name>A0AAD7FTB7_9AGAR</name>
<comment type="caution">
    <text evidence="2">The sequence shown here is derived from an EMBL/GenBank/DDBJ whole genome shotgun (WGS) entry which is preliminary data.</text>
</comment>
<reference evidence="2" key="1">
    <citation type="submission" date="2023-03" db="EMBL/GenBank/DDBJ databases">
        <title>Massive genome expansion in bonnet fungi (Mycena s.s.) driven by repeated elements and novel gene families across ecological guilds.</title>
        <authorList>
            <consortium name="Lawrence Berkeley National Laboratory"/>
            <person name="Harder C.B."/>
            <person name="Miyauchi S."/>
            <person name="Viragh M."/>
            <person name="Kuo A."/>
            <person name="Thoen E."/>
            <person name="Andreopoulos B."/>
            <person name="Lu D."/>
            <person name="Skrede I."/>
            <person name="Drula E."/>
            <person name="Henrissat B."/>
            <person name="Morin E."/>
            <person name="Kohler A."/>
            <person name="Barry K."/>
            <person name="LaButti K."/>
            <person name="Morin E."/>
            <person name="Salamov A."/>
            <person name="Lipzen A."/>
            <person name="Mereny Z."/>
            <person name="Hegedus B."/>
            <person name="Baldrian P."/>
            <person name="Stursova M."/>
            <person name="Weitz H."/>
            <person name="Taylor A."/>
            <person name="Grigoriev I.V."/>
            <person name="Nagy L.G."/>
            <person name="Martin F."/>
            <person name="Kauserud H."/>
        </authorList>
    </citation>
    <scope>NUCLEOTIDE SEQUENCE</scope>
    <source>
        <strain evidence="2">9284</strain>
    </source>
</reference>
<dbReference type="EMBL" id="JARKIF010000004">
    <property type="protein sequence ID" value="KAJ7641703.1"/>
    <property type="molecule type" value="Genomic_DNA"/>
</dbReference>
<evidence type="ECO:0000256" key="1">
    <source>
        <dbReference type="SAM" id="MobiDB-lite"/>
    </source>
</evidence>
<sequence>MSSEPRHTTSALNVDENTKHSMVHAISHPSFALPTVPDSETAWDAIFPHSYQIQNRLVGIGECAVIAAFGQVLREAPSLQEGCEEGLTQTLKYAITSEEVVAALMERVDREIRAGSAGSPARLFYAWIGTLSDDDAGARQVHSFLVNLLAPLVEVGTRARRQMIPPKDTDTWTIRAPREETGLLSLREAFNKRRSLEVTSSPWVLTPIKSAARSSVNPYRHQCDSDFSLYSYGSRLSHVKSSDHSPASLSPRKRKRTLSSKSAILAPFSFPLPVKTSLARTPVTPSRTQADVGSSASFSLQAVSPSAATPSPSLSEIFELTPEPARKKIKTHPILPSPSLSDILGLTPLRNKMPPF</sequence>
<dbReference type="AlphaFoldDB" id="A0AAD7FTB7"/>
<evidence type="ECO:0000313" key="2">
    <source>
        <dbReference type="EMBL" id="KAJ7641703.1"/>
    </source>
</evidence>
<accession>A0AAD7FTB7</accession>
<keyword evidence="3" id="KW-1185">Reference proteome</keyword>
<feature type="region of interest" description="Disordered" evidence="1">
    <location>
        <begin position="238"/>
        <end position="258"/>
    </location>
</feature>